<feature type="binding site" evidence="7">
    <location>
        <position position="84"/>
    </location>
    <ligand>
        <name>substrate</name>
    </ligand>
</feature>
<protein>
    <recommendedName>
        <fullName evidence="9">Glucanase</fullName>
        <ecNumber evidence="9">3.2.1.-</ecNumber>
    </recommendedName>
</protein>
<sequence length="383" mass="41390">MHFASVLAVLSAFGAVSASPRHGIQDHRYHRVVASSNPFDGRKLYANPEWAEKLEKTHSAFVSKGDTENAGKIRTIQNTGSFVWVSNTASLPDIDTAIKNARAAQQKTGEKQVVGLVLYNLPNRDCSAGESAGEFSIDKNGLQLYKDTYVKPYAQKLAAAKDLTFAVVVEPDALANLVINKNVPLCAKAQTAYEEGIAHVISSLQYDHVNLYIDAANGGWLGWDSNLAPAAKQFSKVVKMAGKNTKIRGFSTNVSNYNPFKADTPPSYAKGSKSYDESNYVSSLAPHLEAEGLPSRFIVDQSRVSYSRKDWGDWCNVSPAGFGMKPGHPVDNSHIDSIVWVKPAGESDGNCGLAGAPAAGAWFDEYVQMLTKNADRSIAPSEA</sequence>
<dbReference type="InterPro" id="IPR036434">
    <property type="entry name" value="Beta_cellobiohydrolase_sf"/>
</dbReference>
<proteinExistence type="inferred from homology"/>
<dbReference type="OrthoDB" id="64893at2759"/>
<dbReference type="Pfam" id="PF01341">
    <property type="entry name" value="Glyco_hydro_6"/>
    <property type="match status" value="1"/>
</dbReference>
<feature type="active site" description="Proton acceptor" evidence="6">
    <location>
        <position position="348"/>
    </location>
</feature>
<feature type="chain" id="PRO_5005103159" description="Glucanase" evidence="9">
    <location>
        <begin position="19"/>
        <end position="383"/>
    </location>
</feature>
<dbReference type="SUPFAM" id="SSF51989">
    <property type="entry name" value="Glycosyl hydrolases family 6, cellulases"/>
    <property type="match status" value="1"/>
</dbReference>
<gene>
    <name evidence="10" type="ORF">CSUB01_08823</name>
</gene>
<keyword evidence="5 9" id="KW-0624">Polysaccharide degradation</keyword>
<evidence type="ECO:0000313" key="10">
    <source>
        <dbReference type="EMBL" id="KDN71254.1"/>
    </source>
</evidence>
<dbReference type="STRING" id="1173701.A0A066XUA1"/>
<evidence type="ECO:0000256" key="3">
    <source>
        <dbReference type="ARBA" id="ARBA00023277"/>
    </source>
</evidence>
<evidence type="ECO:0000256" key="9">
    <source>
        <dbReference type="RuleBase" id="RU361186"/>
    </source>
</evidence>
<dbReference type="PROSITE" id="PS00656">
    <property type="entry name" value="GLYCOSYL_HYDROL_F6_2"/>
    <property type="match status" value="1"/>
</dbReference>
<comment type="caution">
    <text evidence="10">The sequence shown here is derived from an EMBL/GenBank/DDBJ whole genome shotgun (WGS) entry which is preliminary data.</text>
</comment>
<feature type="binding site" evidence="7">
    <location>
        <position position="220"/>
    </location>
    <ligand>
        <name>substrate</name>
    </ligand>
</feature>
<dbReference type="GO" id="GO:0004553">
    <property type="term" value="F:hydrolase activity, hydrolyzing O-glycosyl compounds"/>
    <property type="evidence" value="ECO:0007669"/>
    <property type="project" value="InterPro"/>
</dbReference>
<keyword evidence="1 9" id="KW-0378">Hydrolase</keyword>
<evidence type="ECO:0000313" key="11">
    <source>
        <dbReference type="Proteomes" id="UP000027238"/>
    </source>
</evidence>
<dbReference type="PANTHER" id="PTHR34876">
    <property type="match status" value="1"/>
</dbReference>
<evidence type="ECO:0000256" key="8">
    <source>
        <dbReference type="PROSITE-ProRule" id="PRU10057"/>
    </source>
</evidence>
<feature type="binding site" evidence="7">
    <location>
        <position position="256"/>
    </location>
    <ligand>
        <name>substrate</name>
    </ligand>
</feature>
<evidence type="ECO:0000256" key="5">
    <source>
        <dbReference type="ARBA" id="ARBA00023326"/>
    </source>
</evidence>
<feature type="binding site" evidence="7">
    <location>
        <position position="342"/>
    </location>
    <ligand>
        <name>substrate</name>
    </ligand>
</feature>
<evidence type="ECO:0000256" key="1">
    <source>
        <dbReference type="ARBA" id="ARBA00022801"/>
    </source>
</evidence>
<dbReference type="PRINTS" id="PR00733">
    <property type="entry name" value="GLHYDRLASE6"/>
</dbReference>
<reference evidence="11" key="1">
    <citation type="journal article" date="2014" name="Genome Announc.">
        <title>Draft genome sequence of Colletotrichum sublineola, a destructive pathogen of cultivated sorghum.</title>
        <authorList>
            <person name="Baroncelli R."/>
            <person name="Sanz-Martin J.M."/>
            <person name="Rech G.E."/>
            <person name="Sukno S.A."/>
            <person name="Thon M.R."/>
        </authorList>
    </citation>
    <scope>NUCLEOTIDE SEQUENCE [LARGE SCALE GENOMIC DNA]</scope>
    <source>
        <strain evidence="11">TX430BB</strain>
    </source>
</reference>
<keyword evidence="2 9" id="KW-0136">Cellulose degradation</keyword>
<keyword evidence="9" id="KW-0732">Signal</keyword>
<dbReference type="InterPro" id="IPR016288">
    <property type="entry name" value="Beta_cellobiohydrolase"/>
</dbReference>
<keyword evidence="11" id="KW-1185">Reference proteome</keyword>
<evidence type="ECO:0000256" key="6">
    <source>
        <dbReference type="PIRSR" id="PIRSR001100-1"/>
    </source>
</evidence>
<dbReference type="Gene3D" id="3.20.20.40">
    <property type="entry name" value="1, 4-beta cellobiohydrolase"/>
    <property type="match status" value="1"/>
</dbReference>
<comment type="similarity">
    <text evidence="9">Belongs to the glycosyl hydrolase family 6.</text>
</comment>
<dbReference type="Proteomes" id="UP000027238">
    <property type="component" value="Unassembled WGS sequence"/>
</dbReference>
<name>A0A066XUA1_COLSU</name>
<evidence type="ECO:0000256" key="2">
    <source>
        <dbReference type="ARBA" id="ARBA00023001"/>
    </source>
</evidence>
<keyword evidence="4 9" id="KW-0326">Glycosidase</keyword>
<feature type="signal peptide" evidence="9">
    <location>
        <begin position="1"/>
        <end position="18"/>
    </location>
</feature>
<feature type="binding site" evidence="7">
    <location>
        <position position="314"/>
    </location>
    <ligand>
        <name>substrate</name>
    </ligand>
</feature>
<organism evidence="10 11">
    <name type="scientific">Colletotrichum sublineola</name>
    <name type="common">Sorghum anthracnose fungus</name>
    <dbReference type="NCBI Taxonomy" id="1173701"/>
    <lineage>
        <taxon>Eukaryota</taxon>
        <taxon>Fungi</taxon>
        <taxon>Dikarya</taxon>
        <taxon>Ascomycota</taxon>
        <taxon>Pezizomycotina</taxon>
        <taxon>Sordariomycetes</taxon>
        <taxon>Hypocreomycetidae</taxon>
        <taxon>Glomerellales</taxon>
        <taxon>Glomerellaceae</taxon>
        <taxon>Colletotrichum</taxon>
        <taxon>Colletotrichum graminicola species complex</taxon>
    </lineage>
</organism>
<dbReference type="AlphaFoldDB" id="A0A066XUA1"/>
<dbReference type="eggNOG" id="ENOG502SATK">
    <property type="taxonomic scope" value="Eukaryota"/>
</dbReference>
<evidence type="ECO:0000256" key="4">
    <source>
        <dbReference type="ARBA" id="ARBA00023295"/>
    </source>
</evidence>
<dbReference type="EMBL" id="JMSE01000217">
    <property type="protein sequence ID" value="KDN71254.1"/>
    <property type="molecule type" value="Genomic_DNA"/>
</dbReference>
<feature type="binding site" evidence="7">
    <location>
        <position position="346"/>
    </location>
    <ligand>
        <name>substrate</name>
    </ligand>
</feature>
<feature type="active site" description="Proton donor" evidence="6 8">
    <location>
        <position position="172"/>
    </location>
</feature>
<evidence type="ECO:0000256" key="7">
    <source>
        <dbReference type="PIRSR" id="PIRSR001100-2"/>
    </source>
</evidence>
<dbReference type="EC" id="3.2.1.-" evidence="9"/>
<dbReference type="GO" id="GO:0030245">
    <property type="term" value="P:cellulose catabolic process"/>
    <property type="evidence" value="ECO:0007669"/>
    <property type="project" value="UniProtKB-KW"/>
</dbReference>
<dbReference type="PIRSF" id="PIRSF001100">
    <property type="entry name" value="Beta_cellobiohydrolase"/>
    <property type="match status" value="1"/>
</dbReference>
<dbReference type="HOGENOM" id="CLU_015488_0_0_1"/>
<dbReference type="OMA" id="FCANATP"/>
<dbReference type="InterPro" id="IPR001524">
    <property type="entry name" value="Glyco_hydro_6_CS"/>
</dbReference>
<accession>A0A066XUA1</accession>
<dbReference type="PANTHER" id="PTHR34876:SF10">
    <property type="entry name" value="GLUCANASE"/>
    <property type="match status" value="1"/>
</dbReference>
<keyword evidence="3 9" id="KW-0119">Carbohydrate metabolism</keyword>